<evidence type="ECO:0000256" key="1">
    <source>
        <dbReference type="SAM" id="MobiDB-lite"/>
    </source>
</evidence>
<organism evidence="2 3">
    <name type="scientific">Euplotes crassus</name>
    <dbReference type="NCBI Taxonomy" id="5936"/>
    <lineage>
        <taxon>Eukaryota</taxon>
        <taxon>Sar</taxon>
        <taxon>Alveolata</taxon>
        <taxon>Ciliophora</taxon>
        <taxon>Intramacronucleata</taxon>
        <taxon>Spirotrichea</taxon>
        <taxon>Hypotrichia</taxon>
        <taxon>Euplotida</taxon>
        <taxon>Euplotidae</taxon>
        <taxon>Moneuplotes</taxon>
    </lineage>
</organism>
<proteinExistence type="predicted"/>
<reference evidence="2" key="1">
    <citation type="submission" date="2023-07" db="EMBL/GenBank/DDBJ databases">
        <authorList>
            <consortium name="AG Swart"/>
            <person name="Singh M."/>
            <person name="Singh A."/>
            <person name="Seah K."/>
            <person name="Emmerich C."/>
        </authorList>
    </citation>
    <scope>NUCLEOTIDE SEQUENCE</scope>
    <source>
        <strain evidence="2">DP1</strain>
    </source>
</reference>
<protein>
    <submittedName>
        <fullName evidence="2">Uncharacterized protein</fullName>
    </submittedName>
</protein>
<feature type="compositionally biased region" description="Polar residues" evidence="1">
    <location>
        <begin position="665"/>
        <end position="674"/>
    </location>
</feature>
<comment type="caution">
    <text evidence="2">The sequence shown here is derived from an EMBL/GenBank/DDBJ whole genome shotgun (WGS) entry which is preliminary data.</text>
</comment>
<feature type="region of interest" description="Disordered" evidence="1">
    <location>
        <begin position="665"/>
        <end position="693"/>
    </location>
</feature>
<dbReference type="Proteomes" id="UP001295684">
    <property type="component" value="Unassembled WGS sequence"/>
</dbReference>
<dbReference type="EMBL" id="CAMPGE010023930">
    <property type="protein sequence ID" value="CAI2381803.1"/>
    <property type="molecule type" value="Genomic_DNA"/>
</dbReference>
<evidence type="ECO:0000313" key="3">
    <source>
        <dbReference type="Proteomes" id="UP001295684"/>
    </source>
</evidence>
<feature type="compositionally biased region" description="Low complexity" evidence="1">
    <location>
        <begin position="677"/>
        <end position="686"/>
    </location>
</feature>
<gene>
    <name evidence="2" type="ORF">ECRASSUSDP1_LOCUS23268</name>
</gene>
<evidence type="ECO:0000313" key="2">
    <source>
        <dbReference type="EMBL" id="CAI2381803.1"/>
    </source>
</evidence>
<sequence>MTFRFPTVRCSQVPAEASSKPLLVPKISEQEKRDGWGISQQPCLNSLNNSLTQRTLLPPKIRRKKLKRSNLSLPNLKIKAKTYKLNNQQVYEKYDLKQVDIMRKHFGKYNHKSKKRYQSLGSNEQSIFENRSLKNLKIEDNFKYLKEMIKDVQETQKKKTALKSIRNSLPSLSIQSSDNKLLSDLKSTLNKLDNIDIIQISKIKENLYIQNSKEAISNFIKTIRQFPKDSWIKIETILLCAKKYGLKFDVRSLVGFISRKSLIPGKFPGMIIEKHIIPIFEEPIPIPPKTPKNLPLTSRRKFTRPPYHEEKKKQKKLGEYLHPNSQVEKKKEEEISKRNVQTQKLIFKISEALFREEITVTEWLSRGIKENPRTLIRDRVIDGHEYQLIKRDNFLDALEEIGIHPTLRDRDNLKALLGTTFLNFIDMKSIYNIFSRLGINEDVPKSTKMLNFDIFNAHCIRVYNRIIHKMNKEGLKDIEEWLPKEIIEPFQVVSRDKEHTVMTIYVEKFKEFLSQKKIISHGEELNEFLIEFLELSPYHDHLIMLKKLKKSLDIVKKSKYYNSFGMSKRTGIIHRKKDISLLFKGLKMSEEEFMIMKQNLMEIDVRKNQLEALRKIVAIWKMNICRKNSIQDTVNKAKEKFKAILQKAKPINKFHVAVKNAITTHKSTSPSNLDRNPASFSPPKLSSPKKKHRDSLLSLASDMSLSQVGFKGCSKNFLKKRFGLK</sequence>
<dbReference type="AlphaFoldDB" id="A0AAD2D6Z8"/>
<keyword evidence="3" id="KW-1185">Reference proteome</keyword>
<accession>A0AAD2D6Z8</accession>
<name>A0AAD2D6Z8_EUPCR</name>